<accession>A0A401U2W6</accession>
<evidence type="ECO:0000313" key="6">
    <source>
        <dbReference type="Proteomes" id="UP000287033"/>
    </source>
</evidence>
<comment type="caution">
    <text evidence="5">The sequence shown here is derived from an EMBL/GenBank/DDBJ whole genome shotgun (WGS) entry which is preliminary data.</text>
</comment>
<evidence type="ECO:0000256" key="2">
    <source>
        <dbReference type="ARBA" id="ARBA00022741"/>
    </source>
</evidence>
<sequence>MSFKKLLIANRGEIAIRIARAAADSGLATVAIYPADDAASLHVRSADEAREIPGRGARAYLDIEAVIAAAKAAGCDALHPGYGFLSENTQLARRCAEEKITFVGPSPEALDLFGDKAKAKELGKTCGVPIIAGTSG</sequence>
<evidence type="ECO:0000313" key="5">
    <source>
        <dbReference type="EMBL" id="GCC49238.1"/>
    </source>
</evidence>
<gene>
    <name evidence="5" type="ORF">chiPu_0033342</name>
</gene>
<dbReference type="GO" id="GO:0016874">
    <property type="term" value="F:ligase activity"/>
    <property type="evidence" value="ECO:0007669"/>
    <property type="project" value="UniProtKB-KW"/>
</dbReference>
<keyword evidence="1" id="KW-0436">Ligase</keyword>
<dbReference type="PROSITE" id="PS50979">
    <property type="entry name" value="BC"/>
    <property type="match status" value="1"/>
</dbReference>
<dbReference type="Gene3D" id="3.40.50.20">
    <property type="match status" value="1"/>
</dbReference>
<proteinExistence type="predicted"/>
<dbReference type="InterPro" id="IPR016185">
    <property type="entry name" value="PreATP-grasp_dom_sf"/>
</dbReference>
<evidence type="ECO:0000256" key="1">
    <source>
        <dbReference type="ARBA" id="ARBA00022598"/>
    </source>
</evidence>
<dbReference type="EMBL" id="BEZZ01260309">
    <property type="protein sequence ID" value="GCC49238.1"/>
    <property type="molecule type" value="Genomic_DNA"/>
</dbReference>
<dbReference type="PANTHER" id="PTHR48095:SF5">
    <property type="entry name" value="BLL7292 PROTEIN"/>
    <property type="match status" value="1"/>
</dbReference>
<dbReference type="Pfam" id="PF00289">
    <property type="entry name" value="Biotin_carb_N"/>
    <property type="match status" value="1"/>
</dbReference>
<dbReference type="InterPro" id="IPR011764">
    <property type="entry name" value="Biotin_carboxylation_dom"/>
</dbReference>
<evidence type="ECO:0000259" key="4">
    <source>
        <dbReference type="PROSITE" id="PS50979"/>
    </source>
</evidence>
<feature type="non-terminal residue" evidence="5">
    <location>
        <position position="136"/>
    </location>
</feature>
<keyword evidence="3" id="KW-0067">ATP-binding</keyword>
<evidence type="ECO:0000256" key="3">
    <source>
        <dbReference type="ARBA" id="ARBA00022840"/>
    </source>
</evidence>
<dbReference type="SUPFAM" id="SSF52440">
    <property type="entry name" value="PreATP-grasp domain"/>
    <property type="match status" value="1"/>
</dbReference>
<dbReference type="FunFam" id="3.40.50.20:FF:000010">
    <property type="entry name" value="Propionyl-CoA carboxylase subunit alpha"/>
    <property type="match status" value="1"/>
</dbReference>
<keyword evidence="6" id="KW-1185">Reference proteome</keyword>
<dbReference type="OrthoDB" id="196847at2759"/>
<keyword evidence="2" id="KW-0547">Nucleotide-binding</keyword>
<dbReference type="GO" id="GO:0005524">
    <property type="term" value="F:ATP binding"/>
    <property type="evidence" value="ECO:0007669"/>
    <property type="project" value="UniProtKB-KW"/>
</dbReference>
<dbReference type="AlphaFoldDB" id="A0A401U2W6"/>
<feature type="domain" description="Biotin carboxylation" evidence="4">
    <location>
        <begin position="2"/>
        <end position="136"/>
    </location>
</feature>
<name>A0A401U2W6_CHIPU</name>
<dbReference type="STRING" id="137246.A0A401U2W6"/>
<dbReference type="PANTHER" id="PTHR48095">
    <property type="entry name" value="PYRUVATE CARBOXYLASE SUBUNIT A"/>
    <property type="match status" value="1"/>
</dbReference>
<dbReference type="InterPro" id="IPR005481">
    <property type="entry name" value="BC-like_N"/>
</dbReference>
<organism evidence="5 6">
    <name type="scientific">Chiloscyllium punctatum</name>
    <name type="common">Brownbanded bambooshark</name>
    <name type="synonym">Hemiscyllium punctatum</name>
    <dbReference type="NCBI Taxonomy" id="137246"/>
    <lineage>
        <taxon>Eukaryota</taxon>
        <taxon>Metazoa</taxon>
        <taxon>Chordata</taxon>
        <taxon>Craniata</taxon>
        <taxon>Vertebrata</taxon>
        <taxon>Chondrichthyes</taxon>
        <taxon>Elasmobranchii</taxon>
        <taxon>Galeomorphii</taxon>
        <taxon>Galeoidea</taxon>
        <taxon>Orectolobiformes</taxon>
        <taxon>Hemiscylliidae</taxon>
        <taxon>Chiloscyllium</taxon>
    </lineage>
</organism>
<dbReference type="Proteomes" id="UP000287033">
    <property type="component" value="Unassembled WGS sequence"/>
</dbReference>
<protein>
    <recommendedName>
        <fullName evidence="4">Biotin carboxylation domain-containing protein</fullName>
    </recommendedName>
</protein>
<dbReference type="InterPro" id="IPR051602">
    <property type="entry name" value="ACC_Biotin_Carboxylase"/>
</dbReference>
<reference evidence="5 6" key="1">
    <citation type="journal article" date="2018" name="Nat. Ecol. Evol.">
        <title>Shark genomes provide insights into elasmobranch evolution and the origin of vertebrates.</title>
        <authorList>
            <person name="Hara Y"/>
            <person name="Yamaguchi K"/>
            <person name="Onimaru K"/>
            <person name="Kadota M"/>
            <person name="Koyanagi M"/>
            <person name="Keeley SD"/>
            <person name="Tatsumi K"/>
            <person name="Tanaka K"/>
            <person name="Motone F"/>
            <person name="Kageyama Y"/>
            <person name="Nozu R"/>
            <person name="Adachi N"/>
            <person name="Nishimura O"/>
            <person name="Nakagawa R"/>
            <person name="Tanegashima C"/>
            <person name="Kiyatake I"/>
            <person name="Matsumoto R"/>
            <person name="Murakumo K"/>
            <person name="Nishida K"/>
            <person name="Terakita A"/>
            <person name="Kuratani S"/>
            <person name="Sato K"/>
            <person name="Hyodo S Kuraku.S."/>
        </authorList>
    </citation>
    <scope>NUCLEOTIDE SEQUENCE [LARGE SCALE GENOMIC DNA]</scope>
</reference>